<dbReference type="RefSeq" id="XP_044716335.1">
    <property type="nucleotide sequence ID" value="XM_044868338.1"/>
</dbReference>
<evidence type="ECO:0000256" key="1">
    <source>
        <dbReference type="SAM" id="MobiDB-lite"/>
    </source>
</evidence>
<dbReference type="OrthoDB" id="5056722at2759"/>
<proteinExistence type="predicted"/>
<dbReference type="GeneID" id="68358996"/>
<evidence type="ECO:0000313" key="2">
    <source>
        <dbReference type="EMBL" id="KAH0958822.1"/>
    </source>
</evidence>
<protein>
    <submittedName>
        <fullName evidence="2">Uncharacterized protein</fullName>
    </submittedName>
</protein>
<accession>A0A9P8MPR0</accession>
<sequence>MGDRQEDVGFRCSGGRESRPPSAFKYLSRDFAHDDEDSCHRGFRAAACANFFVPWEFFLCEEMGDINSIRARARKALAPRIGCLINNVQLLRRPAEDAERDAKRWASSSGDGHPTVGHVGTDDAGAESTVMYQSNSIGNATRLIDVVRGAVDSN</sequence>
<dbReference type="AlphaFoldDB" id="A0A9P8MPR0"/>
<name>A0A9P8MPR0_9HYPO</name>
<feature type="region of interest" description="Disordered" evidence="1">
    <location>
        <begin position="99"/>
        <end position="123"/>
    </location>
</feature>
<dbReference type="Proteomes" id="UP000824596">
    <property type="component" value="Unassembled WGS sequence"/>
</dbReference>
<comment type="caution">
    <text evidence="2">The sequence shown here is derived from an EMBL/GenBank/DDBJ whole genome shotgun (WGS) entry which is preliminary data.</text>
</comment>
<organism evidence="2 3">
    <name type="scientific">Hirsutella rhossiliensis</name>
    <dbReference type="NCBI Taxonomy" id="111463"/>
    <lineage>
        <taxon>Eukaryota</taxon>
        <taxon>Fungi</taxon>
        <taxon>Dikarya</taxon>
        <taxon>Ascomycota</taxon>
        <taxon>Pezizomycotina</taxon>
        <taxon>Sordariomycetes</taxon>
        <taxon>Hypocreomycetidae</taxon>
        <taxon>Hypocreales</taxon>
        <taxon>Ophiocordycipitaceae</taxon>
        <taxon>Hirsutella</taxon>
    </lineage>
</organism>
<gene>
    <name evidence="2" type="ORF">HRG_09867</name>
</gene>
<reference evidence="2" key="1">
    <citation type="submission" date="2021-09" db="EMBL/GenBank/DDBJ databases">
        <title>A high-quality genome of the endoparasitic fungus Hirsutella rhossiliensis with a comparison of Hirsutella genomes reveals transposable elements contributing to genome size variation.</title>
        <authorList>
            <person name="Lin R."/>
            <person name="Jiao Y."/>
            <person name="Sun X."/>
            <person name="Ling J."/>
            <person name="Xie B."/>
            <person name="Cheng X."/>
        </authorList>
    </citation>
    <scope>NUCLEOTIDE SEQUENCE</scope>
    <source>
        <strain evidence="2">HR02</strain>
    </source>
</reference>
<keyword evidence="3" id="KW-1185">Reference proteome</keyword>
<evidence type="ECO:0000313" key="3">
    <source>
        <dbReference type="Proteomes" id="UP000824596"/>
    </source>
</evidence>
<dbReference type="EMBL" id="JAIZPD010000014">
    <property type="protein sequence ID" value="KAH0958822.1"/>
    <property type="molecule type" value="Genomic_DNA"/>
</dbReference>